<dbReference type="GO" id="GO:0098552">
    <property type="term" value="C:side of membrane"/>
    <property type="evidence" value="ECO:0007669"/>
    <property type="project" value="UniProtKB-KW"/>
</dbReference>
<evidence type="ECO:0000256" key="7">
    <source>
        <dbReference type="ARBA" id="ARBA00022622"/>
    </source>
</evidence>
<evidence type="ECO:0000256" key="6">
    <source>
        <dbReference type="ARBA" id="ARBA00022490"/>
    </source>
</evidence>
<evidence type="ECO:0000256" key="12">
    <source>
        <dbReference type="ARBA" id="ARBA00023136"/>
    </source>
</evidence>
<dbReference type="AlphaFoldDB" id="A0AA35QYG0"/>
<comment type="caution">
    <text evidence="22">The sequence shown here is derived from an EMBL/GenBank/DDBJ whole genome shotgun (WGS) entry which is preliminary data.</text>
</comment>
<keyword evidence="6" id="KW-0963">Cytoplasm</keyword>
<keyword evidence="10 22" id="KW-0418">Kinase</keyword>
<keyword evidence="9" id="KW-0732">Signal</keyword>
<feature type="compositionally biased region" description="Basic and acidic residues" evidence="20">
    <location>
        <begin position="1003"/>
        <end position="1017"/>
    </location>
</feature>
<evidence type="ECO:0000256" key="16">
    <source>
        <dbReference type="ARBA" id="ARBA00036820"/>
    </source>
</evidence>
<keyword evidence="11" id="KW-0654">Proteoglycan</keyword>
<sequence>MAADGRPPELSPEATSSLITRHFPFQSVSVRSFKPLPSYDDRNVYFTGTLERDGGRDSTACAEEAAFVLKLFNRNTNTPAVLDGLNAVMLWLRERGIPCSSPVSSRGGDHAVDCELSAGSSGEGVTYTVKILKFIPGVVMDKLEKKYLTPELSYSVGKLVGNIDAALQDFSHPAIDKRRLEDWDLMYFTDIKQFIPHLRDEEKRQVAHSVVALYEENVVPMIPKMKKGVVHNDVNGLNILFDVGAADKCELSGLIDFGDCMRTCFLFELAIMLAYGMCEKDNPVEFVGPMFRGYRDVFPLSAEELDCLYYAVLARLCQTAVNGEYRFTLEPWNTYLLTTPSQGWKLMNLLLSLGKKRVEEIWDPCLLQETADDQVTGEARDDLPRVLREMCYQSRNRYFQRLENKPSLAPSWISEILQYEISQRADQYFYERPVHTPRNSICAPMNTTCCKPRTEKHIARMTIKEYGELFLNVTHENVGNCFTVGRHFYHAIYSNFVEIKRQLEIPVRNLLDNKMPEDLFRDFFQYLSSFSVVSDLCVLPLELTAVTSKIFDVVYDAQPGESLRETHTTCYQNVSTQLMSETYERLFNGLERQLYNLDLIFRAMQISETVLEGLKRHRFATECTKPLTQMFNCAQCTGYFLFKPCLFYCMNVLRGCFADVADVHKDFQLMTKALSDIPDDILGTFQPEVFIKDSLTHFVNLVEDLRALDLKSEIYAACMGENSAVVKRKRSGYSRRQSSAFTTVSPSASSQEEDRLAAAFDMELRCMEKIGSLLGNVPEEMCYQSKEHPTIADTGTTSAGWAPVLELKFTKEEQANNPEFRHSAHQPYLNQFTDLCMELSMITAELNETLDLVLCLDDEDCTTAPFYICEREEDDVVSGSGSGSGEGELEGTGSGRSSGSGLSSGGSADDGLRDMEDGDSEIRVEESTLGSGVDTQTPYSAPRNTTEPEETPGVEEDGYTVYDIISDPNTTSDSTPSSDTPPITEIGEDKPSIAESIPNDKPVLSEDKPSLPEDKPVLPEVKPSSPEIGVSSSNGTDKIDGTTDQPTLTSLALELKSSKFIFLSAVAAFLLLFLT</sequence>
<keyword evidence="15" id="KW-0449">Lipoprotein</keyword>
<feature type="region of interest" description="Disordered" evidence="20">
    <location>
        <begin position="874"/>
        <end position="1044"/>
    </location>
</feature>
<evidence type="ECO:0000313" key="23">
    <source>
        <dbReference type="Proteomes" id="UP001174909"/>
    </source>
</evidence>
<comment type="catalytic activity">
    <reaction evidence="16">
        <text>(5R)-5-hydroxy-L-lysine + GTP = (5R)-5-phosphooxy-L-lysine + GDP + H(+)</text>
        <dbReference type="Rhea" id="RHEA:19049"/>
        <dbReference type="ChEBI" id="CHEBI:15378"/>
        <dbReference type="ChEBI" id="CHEBI:37565"/>
        <dbReference type="ChEBI" id="CHEBI:57882"/>
        <dbReference type="ChEBI" id="CHEBI:58189"/>
        <dbReference type="ChEBI" id="CHEBI:58357"/>
        <dbReference type="EC" id="2.7.1.81"/>
    </reaction>
</comment>
<feature type="domain" description="Aminoglycoside phosphotransferase" evidence="21">
    <location>
        <begin position="65"/>
        <end position="294"/>
    </location>
</feature>
<dbReference type="GO" id="GO:0005737">
    <property type="term" value="C:cytoplasm"/>
    <property type="evidence" value="ECO:0007669"/>
    <property type="project" value="UniProtKB-SubCell"/>
</dbReference>
<dbReference type="Gene3D" id="3.90.1200.10">
    <property type="match status" value="1"/>
</dbReference>
<evidence type="ECO:0000256" key="20">
    <source>
        <dbReference type="SAM" id="MobiDB-lite"/>
    </source>
</evidence>
<gene>
    <name evidence="22" type="ORF">GBAR_LOCUS2075</name>
</gene>
<feature type="compositionally biased region" description="Acidic residues" evidence="20">
    <location>
        <begin position="947"/>
        <end position="958"/>
    </location>
</feature>
<dbReference type="InterPro" id="IPR011009">
    <property type="entry name" value="Kinase-like_dom_sf"/>
</dbReference>
<feature type="compositionally biased region" description="Low complexity" evidence="20">
    <location>
        <begin position="963"/>
        <end position="985"/>
    </location>
</feature>
<keyword evidence="5" id="KW-1003">Cell membrane</keyword>
<dbReference type="SUPFAM" id="SSF56112">
    <property type="entry name" value="Protein kinase-like (PK-like)"/>
    <property type="match status" value="1"/>
</dbReference>
<evidence type="ECO:0000256" key="11">
    <source>
        <dbReference type="ARBA" id="ARBA00022974"/>
    </source>
</evidence>
<feature type="compositionally biased region" description="Polar residues" evidence="20">
    <location>
        <begin position="928"/>
        <end position="944"/>
    </location>
</feature>
<evidence type="ECO:0000256" key="10">
    <source>
        <dbReference type="ARBA" id="ARBA00022777"/>
    </source>
</evidence>
<evidence type="ECO:0000256" key="9">
    <source>
        <dbReference type="ARBA" id="ARBA00022729"/>
    </source>
</evidence>
<evidence type="ECO:0000256" key="5">
    <source>
        <dbReference type="ARBA" id="ARBA00022475"/>
    </source>
</evidence>
<comment type="subcellular location">
    <subcellularLocation>
        <location evidence="2">Cell membrane</location>
        <topology evidence="2">Lipid-anchor</topology>
        <topology evidence="2">GPI-anchor</topology>
    </subcellularLocation>
    <subcellularLocation>
        <location evidence="1">Cytoplasm</location>
    </subcellularLocation>
</comment>
<evidence type="ECO:0000256" key="3">
    <source>
        <dbReference type="ARBA" id="ARBA00006219"/>
    </source>
</evidence>
<evidence type="ECO:0000313" key="22">
    <source>
        <dbReference type="EMBL" id="CAI7997141.1"/>
    </source>
</evidence>
<dbReference type="InterPro" id="IPR001863">
    <property type="entry name" value="Glypican"/>
</dbReference>
<comment type="similarity">
    <text evidence="3">Belongs to the aminoglycoside phosphotransferase family.</text>
</comment>
<keyword evidence="14" id="KW-0357">Heparan sulfate</keyword>
<reference evidence="22" key="1">
    <citation type="submission" date="2023-03" db="EMBL/GenBank/DDBJ databases">
        <authorList>
            <person name="Steffen K."/>
            <person name="Cardenas P."/>
        </authorList>
    </citation>
    <scope>NUCLEOTIDE SEQUENCE</scope>
</reference>
<dbReference type="Proteomes" id="UP001174909">
    <property type="component" value="Unassembled WGS sequence"/>
</dbReference>
<dbReference type="Pfam" id="PF01636">
    <property type="entry name" value="APH"/>
    <property type="match status" value="1"/>
</dbReference>
<evidence type="ECO:0000256" key="8">
    <source>
        <dbReference type="ARBA" id="ARBA00022679"/>
    </source>
</evidence>
<keyword evidence="8" id="KW-0808">Transferase</keyword>
<dbReference type="GO" id="GO:0009966">
    <property type="term" value="P:regulation of signal transduction"/>
    <property type="evidence" value="ECO:0007669"/>
    <property type="project" value="InterPro"/>
</dbReference>
<evidence type="ECO:0000256" key="4">
    <source>
        <dbReference type="ARBA" id="ARBA00010260"/>
    </source>
</evidence>
<keyword evidence="13" id="KW-0325">Glycoprotein</keyword>
<evidence type="ECO:0000256" key="2">
    <source>
        <dbReference type="ARBA" id="ARBA00004609"/>
    </source>
</evidence>
<evidence type="ECO:0000259" key="21">
    <source>
        <dbReference type="Pfam" id="PF01636"/>
    </source>
</evidence>
<dbReference type="InterPro" id="IPR050249">
    <property type="entry name" value="Pseudomonas-type_ThrB"/>
</dbReference>
<dbReference type="GO" id="GO:0005886">
    <property type="term" value="C:plasma membrane"/>
    <property type="evidence" value="ECO:0007669"/>
    <property type="project" value="UniProtKB-SubCell"/>
</dbReference>
<protein>
    <recommendedName>
        <fullName evidence="19">Hydroxylysine kinase</fullName>
        <ecNumber evidence="18">2.7.1.81</ecNumber>
    </recommendedName>
</protein>
<dbReference type="EMBL" id="CASHTH010000294">
    <property type="protein sequence ID" value="CAI7997141.1"/>
    <property type="molecule type" value="Genomic_DNA"/>
</dbReference>
<evidence type="ECO:0000256" key="13">
    <source>
        <dbReference type="ARBA" id="ARBA00023180"/>
    </source>
</evidence>
<dbReference type="PANTHER" id="PTHR21064">
    <property type="entry name" value="AMINOGLYCOSIDE PHOSPHOTRANSFERASE DOMAIN-CONTAINING PROTEIN-RELATED"/>
    <property type="match status" value="1"/>
</dbReference>
<dbReference type="InterPro" id="IPR002575">
    <property type="entry name" value="Aminoglycoside_PTrfase"/>
</dbReference>
<keyword evidence="7" id="KW-0336">GPI-anchor</keyword>
<evidence type="ECO:0000256" key="1">
    <source>
        <dbReference type="ARBA" id="ARBA00004496"/>
    </source>
</evidence>
<keyword evidence="12" id="KW-0472">Membrane</keyword>
<dbReference type="PANTHER" id="PTHR21064:SF1">
    <property type="entry name" value="HYDROXYLYSINE KINASE"/>
    <property type="match status" value="1"/>
</dbReference>
<evidence type="ECO:0000256" key="19">
    <source>
        <dbReference type="ARBA" id="ARBA00040505"/>
    </source>
</evidence>
<feature type="compositionally biased region" description="Polar residues" evidence="20">
    <location>
        <begin position="1030"/>
        <end position="1044"/>
    </location>
</feature>
<proteinExistence type="inferred from homology"/>
<keyword evidence="23" id="KW-1185">Reference proteome</keyword>
<comment type="function">
    <text evidence="17">Catalyzes the GTP-dependent phosphorylation of 5-hydroxy-L-lysine.</text>
</comment>
<evidence type="ECO:0000256" key="15">
    <source>
        <dbReference type="ARBA" id="ARBA00023288"/>
    </source>
</evidence>
<evidence type="ECO:0000256" key="14">
    <source>
        <dbReference type="ARBA" id="ARBA00023207"/>
    </source>
</evidence>
<evidence type="ECO:0000256" key="17">
    <source>
        <dbReference type="ARBA" id="ARBA00037368"/>
    </source>
</evidence>
<name>A0AA35QYG0_GEOBA</name>
<dbReference type="GO" id="GO:0047992">
    <property type="term" value="F:hydroxylysine kinase activity"/>
    <property type="evidence" value="ECO:0007669"/>
    <property type="project" value="UniProtKB-EC"/>
</dbReference>
<dbReference type="EC" id="2.7.1.81" evidence="18"/>
<dbReference type="Pfam" id="PF01153">
    <property type="entry name" value="Glypican"/>
    <property type="match status" value="1"/>
</dbReference>
<feature type="compositionally biased region" description="Gly residues" evidence="20">
    <location>
        <begin position="880"/>
        <end position="904"/>
    </location>
</feature>
<comment type="similarity">
    <text evidence="4">Belongs to the glypican family.</text>
</comment>
<evidence type="ECO:0000256" key="18">
    <source>
        <dbReference type="ARBA" id="ARBA00038873"/>
    </source>
</evidence>
<feature type="compositionally biased region" description="Basic and acidic residues" evidence="20">
    <location>
        <begin position="910"/>
        <end position="926"/>
    </location>
</feature>
<organism evidence="22 23">
    <name type="scientific">Geodia barretti</name>
    <name type="common">Barrett's horny sponge</name>
    <dbReference type="NCBI Taxonomy" id="519541"/>
    <lineage>
        <taxon>Eukaryota</taxon>
        <taxon>Metazoa</taxon>
        <taxon>Porifera</taxon>
        <taxon>Demospongiae</taxon>
        <taxon>Heteroscleromorpha</taxon>
        <taxon>Tetractinellida</taxon>
        <taxon>Astrophorina</taxon>
        <taxon>Geodiidae</taxon>
        <taxon>Geodia</taxon>
    </lineage>
</organism>
<accession>A0AA35QYG0</accession>